<dbReference type="AlphaFoldDB" id="A0ABD5IRY0"/>
<dbReference type="Proteomes" id="UP001339962">
    <property type="component" value="Unassembled WGS sequence"/>
</dbReference>
<gene>
    <name evidence="1" type="ORF">P9850_01975</name>
</gene>
<proteinExistence type="predicted"/>
<organism evidence="1 2">
    <name type="scientific">Anoxybacteroides rupiense</name>
    <dbReference type="NCBI Taxonomy" id="311460"/>
    <lineage>
        <taxon>Bacteria</taxon>
        <taxon>Bacillati</taxon>
        <taxon>Bacillota</taxon>
        <taxon>Bacilli</taxon>
        <taxon>Bacillales</taxon>
        <taxon>Anoxybacillaceae</taxon>
        <taxon>Anoxybacteroides</taxon>
    </lineage>
</organism>
<evidence type="ECO:0000313" key="1">
    <source>
        <dbReference type="EMBL" id="MED5050638.1"/>
    </source>
</evidence>
<dbReference type="EMBL" id="JARTLI010000002">
    <property type="protein sequence ID" value="MED5050638.1"/>
    <property type="molecule type" value="Genomic_DNA"/>
</dbReference>
<evidence type="ECO:0000313" key="2">
    <source>
        <dbReference type="Proteomes" id="UP001339962"/>
    </source>
</evidence>
<reference evidence="1 2" key="1">
    <citation type="submission" date="2023-03" db="EMBL/GenBank/DDBJ databases">
        <title>Bacillus Genome Sequencing.</title>
        <authorList>
            <person name="Dunlap C."/>
        </authorList>
    </citation>
    <scope>NUCLEOTIDE SEQUENCE [LARGE SCALE GENOMIC DNA]</scope>
    <source>
        <strain evidence="1 2">NRS-38</strain>
    </source>
</reference>
<name>A0ABD5IRY0_9BACL</name>
<sequence length="53" mass="5885">MQNINQFQSISGISEALNIGADMLNVHKINFEGAWFIENETFGGILNIFRVAA</sequence>
<accession>A0ABD5IRY0</accession>
<comment type="caution">
    <text evidence="1">The sequence shown here is derived from an EMBL/GenBank/DDBJ whole genome shotgun (WGS) entry which is preliminary data.</text>
</comment>
<dbReference type="RefSeq" id="WP_328216816.1">
    <property type="nucleotide sequence ID" value="NZ_JARTLI010000002.1"/>
</dbReference>
<protein>
    <submittedName>
        <fullName evidence="1">Uncharacterized protein</fullName>
    </submittedName>
</protein>